<dbReference type="InterPro" id="IPR016130">
    <property type="entry name" value="Tyr_Pase_AS"/>
</dbReference>
<dbReference type="InterPro" id="IPR029021">
    <property type="entry name" value="Prot-tyrosine_phosphatase-like"/>
</dbReference>
<dbReference type="PROSITE" id="PS50056">
    <property type="entry name" value="TYR_PHOSPHATASE_2"/>
    <property type="match status" value="1"/>
</dbReference>
<dbReference type="EMBL" id="HBIV01026794">
    <property type="protein sequence ID" value="CAE0667591.1"/>
    <property type="molecule type" value="Transcribed_RNA"/>
</dbReference>
<name>A0A7S3Z034_9EUKA</name>
<dbReference type="Gene3D" id="3.90.190.10">
    <property type="entry name" value="Protein tyrosine phosphatase superfamily"/>
    <property type="match status" value="1"/>
</dbReference>
<reference evidence="2" key="1">
    <citation type="submission" date="2021-01" db="EMBL/GenBank/DDBJ databases">
        <authorList>
            <person name="Corre E."/>
            <person name="Pelletier E."/>
            <person name="Niang G."/>
            <person name="Scheremetjew M."/>
            <person name="Finn R."/>
            <person name="Kale V."/>
            <person name="Holt S."/>
            <person name="Cochrane G."/>
            <person name="Meng A."/>
            <person name="Brown T."/>
            <person name="Cohen L."/>
        </authorList>
    </citation>
    <scope>NUCLEOTIDE SEQUENCE</scope>
    <source>
        <strain evidence="2">CCCM811</strain>
    </source>
</reference>
<dbReference type="InterPro" id="IPR000387">
    <property type="entry name" value="Tyr_Pase_dom"/>
</dbReference>
<protein>
    <recommendedName>
        <fullName evidence="1">Tyrosine specific protein phosphatases domain-containing protein</fullName>
    </recommendedName>
</protein>
<gene>
    <name evidence="2" type="ORF">LGLO00237_LOCUS19213</name>
</gene>
<dbReference type="PROSITE" id="PS00383">
    <property type="entry name" value="TYR_PHOSPHATASE_1"/>
    <property type="match status" value="1"/>
</dbReference>
<dbReference type="SUPFAM" id="SSF52799">
    <property type="entry name" value="(Phosphotyrosine protein) phosphatases II"/>
    <property type="match status" value="1"/>
</dbReference>
<evidence type="ECO:0000313" key="2">
    <source>
        <dbReference type="EMBL" id="CAE0667591.1"/>
    </source>
</evidence>
<sequence length="190" mass="21544">MLTVWHRPKTQHIFHLKESGVTMLITCQADREHAQAVGKECKRLGLKWVHVPLGGANLNRLKNREDMAKVITGLDQAYHLLKDGKEKALLHCAAGIHRTGICTYTLLRCSGEAKTRGEAMECIKAIRLHTHDGVRDWRINLAEEILIPLLSEKLSIDAPKQELVEIKDRKILAKLKSLERRGRAMPPSRK</sequence>
<dbReference type="AlphaFoldDB" id="A0A7S3Z034"/>
<organism evidence="2">
    <name type="scientific">Lotharella globosa</name>
    <dbReference type="NCBI Taxonomy" id="91324"/>
    <lineage>
        <taxon>Eukaryota</taxon>
        <taxon>Sar</taxon>
        <taxon>Rhizaria</taxon>
        <taxon>Cercozoa</taxon>
        <taxon>Chlorarachniophyceae</taxon>
        <taxon>Lotharella</taxon>
    </lineage>
</organism>
<feature type="domain" description="Tyrosine specific protein phosphatases" evidence="1">
    <location>
        <begin position="65"/>
        <end position="127"/>
    </location>
</feature>
<evidence type="ECO:0000259" key="1">
    <source>
        <dbReference type="PROSITE" id="PS50056"/>
    </source>
</evidence>
<proteinExistence type="predicted"/>
<accession>A0A7S3Z034</accession>